<dbReference type="OrthoDB" id="9759544at2"/>
<dbReference type="KEGG" id="mhd:Marky_2233"/>
<name>F2NRA4_MARHT</name>
<evidence type="ECO:0000259" key="4">
    <source>
        <dbReference type="Pfam" id="PF17764"/>
    </source>
</evidence>
<organism evidence="7 8">
    <name type="scientific">Marinithermus hydrothermalis (strain DSM 14884 / JCM 11576 / T1)</name>
    <dbReference type="NCBI Taxonomy" id="869210"/>
    <lineage>
        <taxon>Bacteria</taxon>
        <taxon>Thermotogati</taxon>
        <taxon>Deinococcota</taxon>
        <taxon>Deinococci</taxon>
        <taxon>Thermales</taxon>
        <taxon>Thermaceae</taxon>
        <taxon>Marinithermus</taxon>
    </lineage>
</organism>
<dbReference type="Gene3D" id="3.40.50.300">
    <property type="entry name" value="P-loop containing nucleotide triphosphate hydrolases"/>
    <property type="match status" value="1"/>
</dbReference>
<feature type="domain" description="Primosomal protein N' 3' DNA-binding" evidence="4">
    <location>
        <begin position="5"/>
        <end position="100"/>
    </location>
</feature>
<sequence>MVLLRVALPLPLEPMSYLPPLGDGRPEVLGRRVAVPWRGQVRVGLVVGVEDDPPHAYALRHAIGYLDEAPFLDAAGLEFLHQAARYLFAPLGQVLADLVPFLEGALEHRVRLVPGTDPSALPGGLEALTRWQPAHGFDPKLLDLLREGGVLEEEVRERRPTRTVLVPVRKPSPGLSVKARGALEALWALGEAESQAALARIAGVSSSVVRRLVQEGYAAYREVPLELEPPEPPARPIEPLVPPEAPRRVNGGRFEQRLAVLAGLVQEAPALVLFPETHLLKRALAYFPQALPFHGELPPELRRKLWREARDRSVFGTYQALLLPGAFRRVVVVEEASDSYKLTSGSRAHVARLAELRAQGLGVELVYLSMVPAVEALAGPALTLRPPAPRVHAIDLRKERGWPLTGRAVALLKQVAVRGRQAILLSARRGYAAVLRCRACGWNPTCPNCALPLRLHRPGKQGRLVCHQCGHTAPAPPLCPACGAEVFGLSGPGVEWLAEAAVKAVPELAVYQYSRERKDDLTPLLEGRPGVVVGTTAVLRAPVLPELALVLLPYADGFVLEADYRAIERFHQLAWHLADLHPTRRPLLAFQTFEPDHPVLEALREGDLERVPQGELRLRELLGYPPARRMVKLEVSHPKEATARAAAQELAQALTPRARPEEVLGPAPAPVPRVKGRYVFHILLRAESTDRLHALLADLPHPRGARLRLDPDPLGFVGLLED</sequence>
<evidence type="ECO:0000259" key="6">
    <source>
        <dbReference type="Pfam" id="PF18319"/>
    </source>
</evidence>
<dbReference type="STRING" id="869210.Marky_2233"/>
<protein>
    <submittedName>
        <fullName evidence="7">Primosomal protein N</fullName>
    </submittedName>
</protein>
<dbReference type="HOGENOM" id="CLU_013353_2_0_0"/>
<keyword evidence="3" id="KW-0238">DNA-binding</keyword>
<dbReference type="GO" id="GO:0005524">
    <property type="term" value="F:ATP binding"/>
    <property type="evidence" value="ECO:0007669"/>
    <property type="project" value="UniProtKB-KW"/>
</dbReference>
<dbReference type="PANTHER" id="PTHR30580">
    <property type="entry name" value="PRIMOSOMAL PROTEIN N"/>
    <property type="match status" value="1"/>
</dbReference>
<feature type="domain" description="Primosomal protein N C-terminal" evidence="5">
    <location>
        <begin position="628"/>
        <end position="713"/>
    </location>
</feature>
<gene>
    <name evidence="7" type="ordered locus">Marky_2233</name>
</gene>
<dbReference type="Pfam" id="PF17764">
    <property type="entry name" value="PriA_3primeBD"/>
    <property type="match status" value="1"/>
</dbReference>
<dbReference type="Pfam" id="PF18074">
    <property type="entry name" value="PriA_C"/>
    <property type="match status" value="1"/>
</dbReference>
<dbReference type="PANTHER" id="PTHR30580:SF0">
    <property type="entry name" value="PRIMOSOMAL PROTEIN N"/>
    <property type="match status" value="1"/>
</dbReference>
<evidence type="ECO:0000313" key="7">
    <source>
        <dbReference type="EMBL" id="AEB12953.1"/>
    </source>
</evidence>
<keyword evidence="1" id="KW-0547">Nucleotide-binding</keyword>
<dbReference type="GO" id="GO:0006302">
    <property type="term" value="P:double-strand break repair"/>
    <property type="evidence" value="ECO:0007669"/>
    <property type="project" value="TreeGrafter"/>
</dbReference>
<dbReference type="Proteomes" id="UP000007030">
    <property type="component" value="Chromosome"/>
</dbReference>
<dbReference type="EMBL" id="CP002630">
    <property type="protein sequence ID" value="AEB12953.1"/>
    <property type="molecule type" value="Genomic_DNA"/>
</dbReference>
<accession>F2NRA4</accession>
<proteinExistence type="predicted"/>
<dbReference type="GO" id="GO:0003677">
    <property type="term" value="F:DNA binding"/>
    <property type="evidence" value="ECO:0007669"/>
    <property type="project" value="UniProtKB-KW"/>
</dbReference>
<evidence type="ECO:0000259" key="5">
    <source>
        <dbReference type="Pfam" id="PF18074"/>
    </source>
</evidence>
<evidence type="ECO:0000256" key="1">
    <source>
        <dbReference type="ARBA" id="ARBA00022741"/>
    </source>
</evidence>
<dbReference type="RefSeq" id="WP_013704997.1">
    <property type="nucleotide sequence ID" value="NC_015387.1"/>
</dbReference>
<dbReference type="AlphaFoldDB" id="F2NRA4"/>
<evidence type="ECO:0000256" key="2">
    <source>
        <dbReference type="ARBA" id="ARBA00022840"/>
    </source>
</evidence>
<dbReference type="GO" id="GO:0006310">
    <property type="term" value="P:DNA recombination"/>
    <property type="evidence" value="ECO:0007669"/>
    <property type="project" value="TreeGrafter"/>
</dbReference>
<dbReference type="GO" id="GO:0006270">
    <property type="term" value="P:DNA replication initiation"/>
    <property type="evidence" value="ECO:0007669"/>
    <property type="project" value="TreeGrafter"/>
</dbReference>
<dbReference type="InterPro" id="IPR041236">
    <property type="entry name" value="PriA_C"/>
</dbReference>
<dbReference type="Pfam" id="PF18319">
    <property type="entry name" value="Zn_ribbon_PriA"/>
    <property type="match status" value="1"/>
</dbReference>
<dbReference type="Gene3D" id="3.40.1440.60">
    <property type="entry name" value="PriA, 3(prime) DNA-binding domain"/>
    <property type="match status" value="1"/>
</dbReference>
<reference evidence="7 8" key="1">
    <citation type="journal article" date="2012" name="Stand. Genomic Sci.">
        <title>Complete genome sequence of the aerobic, heterotroph Marinithermus hydrothermalis type strain (T1(T)) from a deep-sea hydrothermal vent chimney.</title>
        <authorList>
            <person name="Copeland A."/>
            <person name="Gu W."/>
            <person name="Yasawong M."/>
            <person name="Lapidus A."/>
            <person name="Lucas S."/>
            <person name="Deshpande S."/>
            <person name="Pagani I."/>
            <person name="Tapia R."/>
            <person name="Cheng J.F."/>
            <person name="Goodwin L.A."/>
            <person name="Pitluck S."/>
            <person name="Liolios K."/>
            <person name="Ivanova N."/>
            <person name="Mavromatis K."/>
            <person name="Mikhailova N."/>
            <person name="Pati A."/>
            <person name="Chen A."/>
            <person name="Palaniappan K."/>
            <person name="Land M."/>
            <person name="Pan C."/>
            <person name="Brambilla E.M."/>
            <person name="Rohde M."/>
            <person name="Tindall B.J."/>
            <person name="Sikorski J."/>
            <person name="Goker M."/>
            <person name="Detter J.C."/>
            <person name="Bristow J."/>
            <person name="Eisen J.A."/>
            <person name="Markowitz V."/>
            <person name="Hugenholtz P."/>
            <person name="Kyrpides N.C."/>
            <person name="Klenk H.P."/>
            <person name="Woyke T."/>
        </authorList>
    </citation>
    <scope>NUCLEOTIDE SEQUENCE [LARGE SCALE GENOMIC DNA]</scope>
    <source>
        <strain evidence="8">DSM 14884 / JCM 11576 / T1</strain>
    </source>
</reference>
<dbReference type="InterPro" id="IPR042115">
    <property type="entry name" value="PriA_3primeBD_sf"/>
</dbReference>
<evidence type="ECO:0000313" key="8">
    <source>
        <dbReference type="Proteomes" id="UP000007030"/>
    </source>
</evidence>
<dbReference type="GO" id="GO:0043138">
    <property type="term" value="F:3'-5' DNA helicase activity"/>
    <property type="evidence" value="ECO:0007669"/>
    <property type="project" value="TreeGrafter"/>
</dbReference>
<evidence type="ECO:0000256" key="3">
    <source>
        <dbReference type="ARBA" id="ARBA00023125"/>
    </source>
</evidence>
<dbReference type="eggNOG" id="COG1198">
    <property type="taxonomic scope" value="Bacteria"/>
</dbReference>
<dbReference type="InterPro" id="IPR041222">
    <property type="entry name" value="PriA_3primeBD"/>
</dbReference>
<dbReference type="InterPro" id="IPR027417">
    <property type="entry name" value="P-loop_NTPase"/>
</dbReference>
<keyword evidence="2" id="KW-0067">ATP-binding</keyword>
<feature type="domain" description="PriA DNA helicase Cys-rich region (CRR)" evidence="6">
    <location>
        <begin position="446"/>
        <end position="474"/>
    </location>
</feature>
<dbReference type="InterPro" id="IPR040498">
    <property type="entry name" value="PriA_CRR"/>
</dbReference>
<keyword evidence="8" id="KW-1185">Reference proteome</keyword>